<keyword evidence="2" id="KW-1185">Reference proteome</keyword>
<gene>
    <name evidence="1" type="ORF">FGO68_gene11863</name>
</gene>
<proteinExistence type="predicted"/>
<sequence>MILEATVDNPLHIGNIQIIVMTIPTNLMQVKFSLPLDYIIVLGLISNCADKICWLRDNHFLTKSVESNI</sequence>
<dbReference type="Proteomes" id="UP000785679">
    <property type="component" value="Unassembled WGS sequence"/>
</dbReference>
<comment type="caution">
    <text evidence="1">The sequence shown here is derived from an EMBL/GenBank/DDBJ whole genome shotgun (WGS) entry which is preliminary data.</text>
</comment>
<evidence type="ECO:0000313" key="2">
    <source>
        <dbReference type="Proteomes" id="UP000785679"/>
    </source>
</evidence>
<dbReference type="AlphaFoldDB" id="A0A8J8NMJ6"/>
<dbReference type="EMBL" id="RRYP01011680">
    <property type="protein sequence ID" value="TNV77579.1"/>
    <property type="molecule type" value="Genomic_DNA"/>
</dbReference>
<evidence type="ECO:0000313" key="1">
    <source>
        <dbReference type="EMBL" id="TNV77579.1"/>
    </source>
</evidence>
<accession>A0A8J8NMJ6</accession>
<reference evidence="1" key="1">
    <citation type="submission" date="2019-06" db="EMBL/GenBank/DDBJ databases">
        <authorList>
            <person name="Zheng W."/>
        </authorList>
    </citation>
    <scope>NUCLEOTIDE SEQUENCE</scope>
    <source>
        <strain evidence="1">QDHG01</strain>
    </source>
</reference>
<organism evidence="1 2">
    <name type="scientific">Halteria grandinella</name>
    <dbReference type="NCBI Taxonomy" id="5974"/>
    <lineage>
        <taxon>Eukaryota</taxon>
        <taxon>Sar</taxon>
        <taxon>Alveolata</taxon>
        <taxon>Ciliophora</taxon>
        <taxon>Intramacronucleata</taxon>
        <taxon>Spirotrichea</taxon>
        <taxon>Stichotrichia</taxon>
        <taxon>Sporadotrichida</taxon>
        <taxon>Halteriidae</taxon>
        <taxon>Halteria</taxon>
    </lineage>
</organism>
<name>A0A8J8NMJ6_HALGN</name>
<protein>
    <submittedName>
        <fullName evidence="1">Uncharacterized protein</fullName>
    </submittedName>
</protein>